<keyword evidence="2" id="KW-1185">Reference proteome</keyword>
<accession>A0A2B7ZH27</accession>
<comment type="caution">
    <text evidence="1">The sequence shown here is derived from an EMBL/GenBank/DDBJ whole genome shotgun (WGS) entry which is preliminary data.</text>
</comment>
<dbReference type="EMBL" id="PDND01000016">
    <property type="protein sequence ID" value="PGH35784.1"/>
    <property type="molecule type" value="Genomic_DNA"/>
</dbReference>
<reference evidence="1 2" key="1">
    <citation type="submission" date="2017-10" db="EMBL/GenBank/DDBJ databases">
        <title>Comparative genomics in systemic dimorphic fungi from Ajellomycetaceae.</title>
        <authorList>
            <person name="Munoz J.F."/>
            <person name="Mcewen J.G."/>
            <person name="Clay O.K."/>
            <person name="Cuomo C.A."/>
        </authorList>
    </citation>
    <scope>NUCLEOTIDE SEQUENCE [LARGE SCALE GENOMIC DNA]</scope>
    <source>
        <strain evidence="1 2">UAMH4076</strain>
    </source>
</reference>
<evidence type="ECO:0000313" key="1">
    <source>
        <dbReference type="EMBL" id="PGH35784.1"/>
    </source>
</evidence>
<organism evidence="1 2">
    <name type="scientific">[Emmonsia] crescens</name>
    <dbReference type="NCBI Taxonomy" id="73230"/>
    <lineage>
        <taxon>Eukaryota</taxon>
        <taxon>Fungi</taxon>
        <taxon>Dikarya</taxon>
        <taxon>Ascomycota</taxon>
        <taxon>Pezizomycotina</taxon>
        <taxon>Eurotiomycetes</taxon>
        <taxon>Eurotiomycetidae</taxon>
        <taxon>Onygenales</taxon>
        <taxon>Ajellomycetaceae</taxon>
        <taxon>Emergomyces</taxon>
    </lineage>
</organism>
<gene>
    <name evidence="1" type="ORF">GX50_01367</name>
</gene>
<evidence type="ECO:0000313" key="2">
    <source>
        <dbReference type="Proteomes" id="UP000226031"/>
    </source>
</evidence>
<sequence length="60" mass="6495">MPVGLVADFKTLKQLTSSSAAVKAKRAHNVLDKVLENTYLDVQVEDGSMTKDNGKSKETS</sequence>
<proteinExistence type="predicted"/>
<dbReference type="AlphaFoldDB" id="A0A2B7ZH27"/>
<protein>
    <submittedName>
        <fullName evidence="1">Uncharacterized protein</fullName>
    </submittedName>
</protein>
<name>A0A2B7ZH27_9EURO</name>
<dbReference type="Proteomes" id="UP000226031">
    <property type="component" value="Unassembled WGS sequence"/>
</dbReference>